<protein>
    <submittedName>
        <fullName evidence="4">Excalibur calcium-binding domain</fullName>
    </submittedName>
</protein>
<organism evidence="4 5">
    <name type="scientific">Phormidesmis priestleyi Ana</name>
    <dbReference type="NCBI Taxonomy" id="1666911"/>
    <lineage>
        <taxon>Bacteria</taxon>
        <taxon>Bacillati</taxon>
        <taxon>Cyanobacteriota</taxon>
        <taxon>Cyanophyceae</taxon>
        <taxon>Leptolyngbyales</taxon>
        <taxon>Leptolyngbyaceae</taxon>
        <taxon>Phormidesmis</taxon>
    </lineage>
</organism>
<dbReference type="InterPro" id="IPR008613">
    <property type="entry name" value="Excalibur_Ca-bd_domain"/>
</dbReference>
<evidence type="ECO:0000313" key="5">
    <source>
        <dbReference type="Proteomes" id="UP000050465"/>
    </source>
</evidence>
<dbReference type="AlphaFoldDB" id="A0A0P7YP90"/>
<proteinExistence type="predicted"/>
<sequence>MVAEPVVSAAYEEAMAKATATTAEIAVAETSADWARIADQWQAALSSLDDIPLSSSDHRQAQEKIAEYQRNYDYAISQQAAIEAAESEAIAQQQAEAQEIAQQQAAAAQEPEMLMPVVEAQGGYVSGTCKELKAMGVGSDFRPGDANYTLDRDRDGDGVACES</sequence>
<reference evidence="4 5" key="1">
    <citation type="submission" date="2015-09" db="EMBL/GenBank/DDBJ databases">
        <title>Identification and resolution of microdiversity through metagenomic sequencing of parallel consortia.</title>
        <authorList>
            <person name="Nelson W.C."/>
            <person name="Romine M.F."/>
            <person name="Lindemann S.R."/>
        </authorList>
    </citation>
    <scope>NUCLEOTIDE SEQUENCE [LARGE SCALE GENOMIC DNA]</scope>
    <source>
        <strain evidence="4">Ana</strain>
    </source>
</reference>
<feature type="domain" description="Excalibur calcium-binding" evidence="3">
    <location>
        <begin position="123"/>
        <end position="162"/>
    </location>
</feature>
<evidence type="ECO:0000259" key="3">
    <source>
        <dbReference type="SMART" id="SM00894"/>
    </source>
</evidence>
<feature type="coiled-coil region" evidence="1">
    <location>
        <begin position="58"/>
        <end position="110"/>
    </location>
</feature>
<evidence type="ECO:0000313" key="4">
    <source>
        <dbReference type="EMBL" id="KPQ31765.1"/>
    </source>
</evidence>
<dbReference type="EMBL" id="LJZR01000084">
    <property type="protein sequence ID" value="KPQ31765.1"/>
    <property type="molecule type" value="Genomic_DNA"/>
</dbReference>
<accession>A0A0P7YP90</accession>
<keyword evidence="1" id="KW-0175">Coiled coil</keyword>
<evidence type="ECO:0000256" key="1">
    <source>
        <dbReference type="SAM" id="Coils"/>
    </source>
</evidence>
<name>A0A0P7YP90_9CYAN</name>
<dbReference type="Proteomes" id="UP000050465">
    <property type="component" value="Unassembled WGS sequence"/>
</dbReference>
<dbReference type="STRING" id="1666911.HLUCCA11_23030"/>
<gene>
    <name evidence="4" type="ORF">HLUCCA11_23030</name>
</gene>
<feature type="region of interest" description="Disordered" evidence="2">
    <location>
        <begin position="136"/>
        <end position="163"/>
    </location>
</feature>
<dbReference type="Pfam" id="PF05901">
    <property type="entry name" value="Excalibur"/>
    <property type="match status" value="1"/>
</dbReference>
<dbReference type="SMART" id="SM00894">
    <property type="entry name" value="Excalibur"/>
    <property type="match status" value="1"/>
</dbReference>
<comment type="caution">
    <text evidence="4">The sequence shown here is derived from an EMBL/GenBank/DDBJ whole genome shotgun (WGS) entry which is preliminary data.</text>
</comment>
<evidence type="ECO:0000256" key="2">
    <source>
        <dbReference type="SAM" id="MobiDB-lite"/>
    </source>
</evidence>